<name>A0A2J5I6M0_9EURO</name>
<accession>A0A2J5I6M0</accession>
<dbReference type="PANTHER" id="PTHR24148:SF73">
    <property type="entry name" value="HET DOMAIN PROTEIN (AFU_ORTHOLOGUE AFUA_8G01020)"/>
    <property type="match status" value="1"/>
</dbReference>
<dbReference type="AlphaFoldDB" id="A0A2J5I6M0"/>
<sequence length="544" mass="62260">MQADTSRSLGSIQRRASSSIVSALLDIQEHGEFDDRSSDWIENLDIIYPCASNRSRKRHRDGRMVADNSRKKLLRRRGFNACNKGEGYIAISYTWRPLSNQDSSRGAYLVQSRDGRFKYSHVRDQVFDRAIAFVTHFRAATRLPIRGVWIDQECIDQENEAEKQCAIQSMERVYTCSVCSVALLSVRIESRCHLQSLIYVLKRRGPPRNEGRRRVLEVLSLLDYITSDPWWERGWTFQEDYCASTRMDLLIPHSSSLTNLKEANSELLDDLEGELCINSADFRSKATEFCMNYRRSSQSQIRAACRKILGRAGKYNVQLLEFDDEGNATIMRSMSPMIFSNVGKRKIGTESDRVAVIANCSSYPVRLDTKKLELEGCSLSVAMLALFLLNGEILMNGPSNSRGALRSNIFDFLKEQSLRTFQPPDINQKLTFIKHCRFPVVELPEEGILTSGHLWSLCKIVENARAPLPSSRGRGRTLNAYQRMRLGQLAECLGSEDFGPRYETLECAIEAYLDEDKKWQSEKNITFSKYYKDLMAEEIVKAMR</sequence>
<dbReference type="InterPro" id="IPR010730">
    <property type="entry name" value="HET"/>
</dbReference>
<evidence type="ECO:0000313" key="3">
    <source>
        <dbReference type="Proteomes" id="UP000235023"/>
    </source>
</evidence>
<dbReference type="InterPro" id="IPR052895">
    <property type="entry name" value="HetReg/Transcr_Mod"/>
</dbReference>
<gene>
    <name evidence="2" type="ORF">BDW42DRAFT_160230</name>
</gene>
<dbReference type="Pfam" id="PF06985">
    <property type="entry name" value="HET"/>
    <property type="match status" value="1"/>
</dbReference>
<organism evidence="2 3">
    <name type="scientific">Aspergillus taichungensis</name>
    <dbReference type="NCBI Taxonomy" id="482145"/>
    <lineage>
        <taxon>Eukaryota</taxon>
        <taxon>Fungi</taxon>
        <taxon>Dikarya</taxon>
        <taxon>Ascomycota</taxon>
        <taxon>Pezizomycotina</taxon>
        <taxon>Eurotiomycetes</taxon>
        <taxon>Eurotiomycetidae</taxon>
        <taxon>Eurotiales</taxon>
        <taxon>Aspergillaceae</taxon>
        <taxon>Aspergillus</taxon>
        <taxon>Aspergillus subgen. Circumdati</taxon>
    </lineage>
</organism>
<keyword evidence="3" id="KW-1185">Reference proteome</keyword>
<protein>
    <submittedName>
        <fullName evidence="2">Heterokaryon incompatibility protein-domain-containing protein</fullName>
    </submittedName>
</protein>
<proteinExistence type="predicted"/>
<dbReference type="OrthoDB" id="270167at2759"/>
<dbReference type="EMBL" id="KZ559503">
    <property type="protein sequence ID" value="PLN85615.1"/>
    <property type="molecule type" value="Genomic_DNA"/>
</dbReference>
<dbReference type="PANTHER" id="PTHR24148">
    <property type="entry name" value="ANKYRIN REPEAT DOMAIN-CONTAINING PROTEIN 39 HOMOLOG-RELATED"/>
    <property type="match status" value="1"/>
</dbReference>
<evidence type="ECO:0000313" key="2">
    <source>
        <dbReference type="EMBL" id="PLN85615.1"/>
    </source>
</evidence>
<evidence type="ECO:0000259" key="1">
    <source>
        <dbReference type="Pfam" id="PF06985"/>
    </source>
</evidence>
<feature type="non-terminal residue" evidence="2">
    <location>
        <position position="544"/>
    </location>
</feature>
<feature type="domain" description="Heterokaryon incompatibility" evidence="1">
    <location>
        <begin position="88"/>
        <end position="239"/>
    </location>
</feature>
<dbReference type="Proteomes" id="UP000235023">
    <property type="component" value="Unassembled WGS sequence"/>
</dbReference>
<reference evidence="3" key="1">
    <citation type="submission" date="2017-12" db="EMBL/GenBank/DDBJ databases">
        <authorList>
            <consortium name="DOE Joint Genome Institute"/>
            <person name="Mondo S.J."/>
            <person name="Kjaerbolling I."/>
            <person name="Vesth T.C."/>
            <person name="Frisvad J.C."/>
            <person name="Nybo J.L."/>
            <person name="Theobald S."/>
            <person name="Kuo A."/>
            <person name="Bowyer P."/>
            <person name="Matsuda Y."/>
            <person name="Lyhne E.K."/>
            <person name="Kogle M.E."/>
            <person name="Clum A."/>
            <person name="Lipzen A."/>
            <person name="Salamov A."/>
            <person name="Ngan C.Y."/>
            <person name="Daum C."/>
            <person name="Chiniquy J."/>
            <person name="Barry K."/>
            <person name="LaButti K."/>
            <person name="Haridas S."/>
            <person name="Simmons B.A."/>
            <person name="Magnuson J.K."/>
            <person name="Mortensen U.H."/>
            <person name="Larsen T.O."/>
            <person name="Grigoriev I.V."/>
            <person name="Baker S.E."/>
            <person name="Andersen M.R."/>
            <person name="Nordberg H.P."/>
            <person name="Cantor M.N."/>
            <person name="Hua S.X."/>
        </authorList>
    </citation>
    <scope>NUCLEOTIDE SEQUENCE [LARGE SCALE GENOMIC DNA]</scope>
    <source>
        <strain evidence="3">IBT 19404</strain>
    </source>
</reference>